<dbReference type="EnsemblPlants" id="PGSC0003DMT400043884">
    <property type="protein sequence ID" value="PGSC0003DMT400043884"/>
    <property type="gene ID" value="PGSC0003DMG400017029"/>
</dbReference>
<dbReference type="InParanoid" id="M1BFA9"/>
<organism evidence="1 2">
    <name type="scientific">Solanum tuberosum</name>
    <name type="common">Potato</name>
    <dbReference type="NCBI Taxonomy" id="4113"/>
    <lineage>
        <taxon>Eukaryota</taxon>
        <taxon>Viridiplantae</taxon>
        <taxon>Streptophyta</taxon>
        <taxon>Embryophyta</taxon>
        <taxon>Tracheophyta</taxon>
        <taxon>Spermatophyta</taxon>
        <taxon>Magnoliopsida</taxon>
        <taxon>eudicotyledons</taxon>
        <taxon>Gunneridae</taxon>
        <taxon>Pentapetalae</taxon>
        <taxon>asterids</taxon>
        <taxon>lamiids</taxon>
        <taxon>Solanales</taxon>
        <taxon>Solanaceae</taxon>
        <taxon>Solanoideae</taxon>
        <taxon>Solaneae</taxon>
        <taxon>Solanum</taxon>
    </lineage>
</organism>
<dbReference type="PaxDb" id="4113-PGSC0003DMT400043884"/>
<dbReference type="Gramene" id="PGSC0003DMT400043884">
    <property type="protein sequence ID" value="PGSC0003DMT400043884"/>
    <property type="gene ID" value="PGSC0003DMG400017029"/>
</dbReference>
<dbReference type="AlphaFoldDB" id="M1BFA9"/>
<accession>M1BFA9</accession>
<proteinExistence type="predicted"/>
<evidence type="ECO:0000313" key="2">
    <source>
        <dbReference type="Proteomes" id="UP000011115"/>
    </source>
</evidence>
<dbReference type="HOGENOM" id="CLU_2531841_0_0_1"/>
<evidence type="ECO:0000313" key="1">
    <source>
        <dbReference type="EnsemblPlants" id="PGSC0003DMT400043884"/>
    </source>
</evidence>
<keyword evidence="2" id="KW-1185">Reference proteome</keyword>
<name>M1BFA9_SOLTU</name>
<sequence length="84" mass="10013">MTFLVLVYELEIWARNSVDRGKGIRHPSSPVVLVRSLLLTYTYFNMFLDNLCLRPWFTYFLIVELLLFLSRMHNCIIDLDILET</sequence>
<protein>
    <submittedName>
        <fullName evidence="1">Uncharacterized protein</fullName>
    </submittedName>
</protein>
<reference evidence="1" key="2">
    <citation type="submission" date="2015-06" db="UniProtKB">
        <authorList>
            <consortium name="EnsemblPlants"/>
        </authorList>
    </citation>
    <scope>IDENTIFICATION</scope>
    <source>
        <strain evidence="1">DM1-3 516 R44</strain>
    </source>
</reference>
<dbReference type="Proteomes" id="UP000011115">
    <property type="component" value="Unassembled WGS sequence"/>
</dbReference>
<reference evidence="2" key="1">
    <citation type="journal article" date="2011" name="Nature">
        <title>Genome sequence and analysis of the tuber crop potato.</title>
        <authorList>
            <consortium name="The Potato Genome Sequencing Consortium"/>
        </authorList>
    </citation>
    <scope>NUCLEOTIDE SEQUENCE [LARGE SCALE GENOMIC DNA]</scope>
    <source>
        <strain evidence="2">cv. DM1-3 516 R44</strain>
    </source>
</reference>